<sequence length="210" mass="23930">MGAGPGDGILDQGWFGFYDDTVEVDPSSEADRVLLAGLRARAASRAWPCDPSDTWAYHALEDGRHLLRVGVRLDTWLSYGVEFDGTRIVGDECHHEIPFDLTGPMEMSVEYPGPVEYAGPVEFLVERAAAWLEPLVSRPIELRMWCEDGEVRHQEWVLAGLERKLKGRPGRRPDRPPDQVTVLRVPEPGRAHGYRRRWWDFGRRRGRQGE</sequence>
<protein>
    <submittedName>
        <fullName evidence="1">Uncharacterized protein</fullName>
    </submittedName>
</protein>
<organism evidence="1 2">
    <name type="scientific">Amycolatopsis rhizosphaerae</name>
    <dbReference type="NCBI Taxonomy" id="2053003"/>
    <lineage>
        <taxon>Bacteria</taxon>
        <taxon>Bacillati</taxon>
        <taxon>Actinomycetota</taxon>
        <taxon>Actinomycetes</taxon>
        <taxon>Pseudonocardiales</taxon>
        <taxon>Pseudonocardiaceae</taxon>
        <taxon>Amycolatopsis</taxon>
    </lineage>
</organism>
<dbReference type="AlphaFoldDB" id="A0A558CZB3"/>
<evidence type="ECO:0000313" key="1">
    <source>
        <dbReference type="EMBL" id="TVT54097.1"/>
    </source>
</evidence>
<dbReference type="OrthoDB" id="4174446at2"/>
<dbReference type="Proteomes" id="UP000320011">
    <property type="component" value="Unassembled WGS sequence"/>
</dbReference>
<accession>A0A558CZB3</accession>
<reference evidence="1 2" key="2">
    <citation type="submission" date="2019-08" db="EMBL/GenBank/DDBJ databases">
        <title>Amycolatopsis acidicola sp. nov., isolated from peat swamp forest soil.</title>
        <authorList>
            <person name="Srisuk N."/>
        </authorList>
    </citation>
    <scope>NUCLEOTIDE SEQUENCE [LARGE SCALE GENOMIC DNA]</scope>
    <source>
        <strain evidence="1 2">TBRC 6029</strain>
    </source>
</reference>
<keyword evidence="2" id="KW-1185">Reference proteome</keyword>
<reference evidence="1 2" key="1">
    <citation type="submission" date="2019-07" db="EMBL/GenBank/DDBJ databases">
        <authorList>
            <person name="Duangmal K."/>
            <person name="Teo W.F.A."/>
        </authorList>
    </citation>
    <scope>NUCLEOTIDE SEQUENCE [LARGE SCALE GENOMIC DNA]</scope>
    <source>
        <strain evidence="1 2">TBRC 6029</strain>
    </source>
</reference>
<evidence type="ECO:0000313" key="2">
    <source>
        <dbReference type="Proteomes" id="UP000320011"/>
    </source>
</evidence>
<proteinExistence type="predicted"/>
<comment type="caution">
    <text evidence="1">The sequence shown here is derived from an EMBL/GenBank/DDBJ whole genome shotgun (WGS) entry which is preliminary data.</text>
</comment>
<dbReference type="EMBL" id="VJWX01000077">
    <property type="protein sequence ID" value="TVT54097.1"/>
    <property type="molecule type" value="Genomic_DNA"/>
</dbReference>
<gene>
    <name evidence="1" type="ORF">FNH05_10905</name>
</gene>
<name>A0A558CZB3_9PSEU</name>
<dbReference type="RefSeq" id="WP_144587234.1">
    <property type="nucleotide sequence ID" value="NZ_VJWX01000077.1"/>
</dbReference>